<dbReference type="AlphaFoldDB" id="A0A8H6HTI5"/>
<gene>
    <name evidence="1" type="ORF">DFP72DRAFT_850713</name>
</gene>
<evidence type="ECO:0000313" key="1">
    <source>
        <dbReference type="EMBL" id="KAF6751598.1"/>
    </source>
</evidence>
<dbReference type="Proteomes" id="UP000521943">
    <property type="component" value="Unassembled WGS sequence"/>
</dbReference>
<protein>
    <submittedName>
        <fullName evidence="1">Uncharacterized protein</fullName>
    </submittedName>
</protein>
<dbReference type="OrthoDB" id="2684108at2759"/>
<comment type="caution">
    <text evidence="1">The sequence shown here is derived from an EMBL/GenBank/DDBJ whole genome shotgun (WGS) entry which is preliminary data.</text>
</comment>
<keyword evidence="2" id="KW-1185">Reference proteome</keyword>
<evidence type="ECO:0000313" key="2">
    <source>
        <dbReference type="Proteomes" id="UP000521943"/>
    </source>
</evidence>
<name>A0A8H6HTI5_9AGAR</name>
<organism evidence="1 2">
    <name type="scientific">Ephemerocybe angulata</name>
    <dbReference type="NCBI Taxonomy" id="980116"/>
    <lineage>
        <taxon>Eukaryota</taxon>
        <taxon>Fungi</taxon>
        <taxon>Dikarya</taxon>
        <taxon>Basidiomycota</taxon>
        <taxon>Agaricomycotina</taxon>
        <taxon>Agaricomycetes</taxon>
        <taxon>Agaricomycetidae</taxon>
        <taxon>Agaricales</taxon>
        <taxon>Agaricineae</taxon>
        <taxon>Psathyrellaceae</taxon>
        <taxon>Ephemerocybe</taxon>
    </lineage>
</organism>
<accession>A0A8H6HTI5</accession>
<sequence length="441" mass="48303">MGRTKKVLSKSKEFKAFLFNNEALIGSALFAPGVPEQILASTPINGLLKQEKTRKLFLQQALRNISPDEPFHQALTVLLEHELGDGSPAASHQEKRKLAAKLGVLCKPFHVSHILNDAASFEKGAAEILEKYGLNVVLRQRLKDSEHDYKQHKQLVEDSRYAKDGAIICSPEAGFYHILPNESVIIVSSNKCGGKVTYSVELVVIRDALAESEFTGPLLNWLSDVVYAATCNRRDVHIGINMGPCHARTLGYAILFTKKLTLEEKTAQDTDLIGALSLLWNLAKAYMPGDFMDEITRFLEDLNYPELGTRHIPSAAGRAPPEGIATWAFHMLTHKDSSPVKWSLALTTLRMMQKNSPLQAGYGSNLIDVTLCVVVQSRVATLTAFTPNVLHGTTTHGEGIDPINAGVSLTSTERVYKVYAAMAAQPGGVVFEGEAICLPKN</sequence>
<reference evidence="1 2" key="1">
    <citation type="submission" date="2020-07" db="EMBL/GenBank/DDBJ databases">
        <title>Comparative genomics of pyrophilous fungi reveals a link between fire events and developmental genes.</title>
        <authorList>
            <consortium name="DOE Joint Genome Institute"/>
            <person name="Steindorff A.S."/>
            <person name="Carver A."/>
            <person name="Calhoun S."/>
            <person name="Stillman K."/>
            <person name="Liu H."/>
            <person name="Lipzen A."/>
            <person name="Pangilinan J."/>
            <person name="Labutti K."/>
            <person name="Bruns T.D."/>
            <person name="Grigoriev I.V."/>
        </authorList>
    </citation>
    <scope>NUCLEOTIDE SEQUENCE [LARGE SCALE GENOMIC DNA]</scope>
    <source>
        <strain evidence="1 2">CBS 144469</strain>
    </source>
</reference>
<dbReference type="EMBL" id="JACGCI010000049">
    <property type="protein sequence ID" value="KAF6751598.1"/>
    <property type="molecule type" value="Genomic_DNA"/>
</dbReference>
<proteinExistence type="predicted"/>